<feature type="compositionally biased region" description="Polar residues" evidence="2">
    <location>
        <begin position="51"/>
        <end position="71"/>
    </location>
</feature>
<evidence type="ECO:0000313" key="3">
    <source>
        <dbReference type="EMBL" id="CAD8198096.1"/>
    </source>
</evidence>
<protein>
    <submittedName>
        <fullName evidence="3">Uncharacterized protein</fullName>
    </submittedName>
</protein>
<dbReference type="Proteomes" id="UP000683925">
    <property type="component" value="Unassembled WGS sequence"/>
</dbReference>
<organism evidence="3 4">
    <name type="scientific">Paramecium octaurelia</name>
    <dbReference type="NCBI Taxonomy" id="43137"/>
    <lineage>
        <taxon>Eukaryota</taxon>
        <taxon>Sar</taxon>
        <taxon>Alveolata</taxon>
        <taxon>Ciliophora</taxon>
        <taxon>Intramacronucleata</taxon>
        <taxon>Oligohymenophorea</taxon>
        <taxon>Peniculida</taxon>
        <taxon>Parameciidae</taxon>
        <taxon>Paramecium</taxon>
    </lineage>
</organism>
<evidence type="ECO:0000256" key="1">
    <source>
        <dbReference type="SAM" id="Coils"/>
    </source>
</evidence>
<feature type="coiled-coil region" evidence="1">
    <location>
        <begin position="280"/>
        <end position="335"/>
    </location>
</feature>
<reference evidence="3" key="1">
    <citation type="submission" date="2021-01" db="EMBL/GenBank/DDBJ databases">
        <authorList>
            <consortium name="Genoscope - CEA"/>
            <person name="William W."/>
        </authorList>
    </citation>
    <scope>NUCLEOTIDE SEQUENCE</scope>
</reference>
<evidence type="ECO:0000256" key="2">
    <source>
        <dbReference type="SAM" id="MobiDB-lite"/>
    </source>
</evidence>
<proteinExistence type="predicted"/>
<comment type="caution">
    <text evidence="3">The sequence shown here is derived from an EMBL/GenBank/DDBJ whole genome shotgun (WGS) entry which is preliminary data.</text>
</comment>
<dbReference type="EMBL" id="CAJJDP010000116">
    <property type="protein sequence ID" value="CAD8198096.1"/>
    <property type="molecule type" value="Genomic_DNA"/>
</dbReference>
<feature type="coiled-coil region" evidence="1">
    <location>
        <begin position="361"/>
        <end position="476"/>
    </location>
</feature>
<dbReference type="AlphaFoldDB" id="A0A8S1XA89"/>
<gene>
    <name evidence="3" type="ORF">POCTA_138.1.T1160029</name>
</gene>
<evidence type="ECO:0000313" key="4">
    <source>
        <dbReference type="Proteomes" id="UP000683925"/>
    </source>
</evidence>
<name>A0A8S1XA89_PAROT</name>
<accession>A0A8S1XA89</accession>
<feature type="region of interest" description="Disordered" evidence="2">
    <location>
        <begin position="50"/>
        <end position="71"/>
    </location>
</feature>
<keyword evidence="1" id="KW-0175">Coiled coil</keyword>
<sequence>MKTNYGNPSENSYESQIIQPTLMPSHLFTNTQIQKQPLVQVPLVPLRQGHKSQTTIEPPQSKSKVQDSTQLNRDASTLIAKLDSLREIQTQESLPRHHQSTYVQSKSKVLLEFKNTTPKTVQLQQNVFASYVEPFRQSKSISNPSASQNEGWIETLPPQKNYEALIETLMKEQDSVVKQYCERISTLDKKVTRLSQENTNLIEQNKLLLDQNFELNEEISQWKNYLNQSLEYQKANSQSQNDNHIIEQQFDYNNSLLKQENIKKLQQQINSILEQKNTEINGYISQISDQTQLIQELNQQINQYLRNESSLQTMLGDLQNKIKSQEKQIEKSTANNYQANVQDQYEYKQLVLQLESKCGTITEKETQIYELKNKNSRLQQQLLQFSAYQQNNRDYENSLEQKQKEIIKLQQELQRKNQEFITFQQQLSVQLKIKNEESEKIINNLEQALLNNNEELQKVTLELKTVKKEKAKLSMNLMTAGMANLVMTSQGSIQGEIYT</sequence>
<keyword evidence="4" id="KW-1185">Reference proteome</keyword>
<feature type="coiled-coil region" evidence="1">
    <location>
        <begin position="177"/>
        <end position="211"/>
    </location>
</feature>